<evidence type="ECO:0000313" key="2">
    <source>
        <dbReference type="EMBL" id="CEP17562.1"/>
    </source>
</evidence>
<protein>
    <submittedName>
        <fullName evidence="2">Uncharacterized protein</fullName>
    </submittedName>
</protein>
<accession>A0A0B7NJI2</accession>
<organism evidence="2 3">
    <name type="scientific">Parasitella parasitica</name>
    <dbReference type="NCBI Taxonomy" id="35722"/>
    <lineage>
        <taxon>Eukaryota</taxon>
        <taxon>Fungi</taxon>
        <taxon>Fungi incertae sedis</taxon>
        <taxon>Mucoromycota</taxon>
        <taxon>Mucoromycotina</taxon>
        <taxon>Mucoromycetes</taxon>
        <taxon>Mucorales</taxon>
        <taxon>Mucorineae</taxon>
        <taxon>Mucoraceae</taxon>
        <taxon>Parasitella</taxon>
    </lineage>
</organism>
<dbReference type="OrthoDB" id="5556225at2759"/>
<keyword evidence="3" id="KW-1185">Reference proteome</keyword>
<sequence length="191" mass="22137">MRKFRSLGQELIKRAERDLSKYPASTVDTAKFAEYIKARFLGDWSANMARFHEPIMGKGMRRMLKKEGFAMSLIDKYNTSSYCPTCKDGALETFKEVRNPRVFRRAKNPKVKCHGLLRCTNQNCLKPSSRLWNRDLAAVLNFRDIVFSHRQALGRPERFKRPTSKRTSTNTNAHTPKYIRSMPPDEGRAFA</sequence>
<proteinExistence type="predicted"/>
<dbReference type="AlphaFoldDB" id="A0A0B7NJI2"/>
<dbReference type="Proteomes" id="UP000054107">
    <property type="component" value="Unassembled WGS sequence"/>
</dbReference>
<evidence type="ECO:0000256" key="1">
    <source>
        <dbReference type="SAM" id="MobiDB-lite"/>
    </source>
</evidence>
<feature type="compositionally biased region" description="Polar residues" evidence="1">
    <location>
        <begin position="165"/>
        <end position="174"/>
    </location>
</feature>
<gene>
    <name evidence="2" type="primary">PARPA_11860.1 scaffold 44722</name>
</gene>
<name>A0A0B7NJI2_9FUNG</name>
<dbReference type="EMBL" id="LN733710">
    <property type="protein sequence ID" value="CEP17562.1"/>
    <property type="molecule type" value="Genomic_DNA"/>
</dbReference>
<evidence type="ECO:0000313" key="3">
    <source>
        <dbReference type="Proteomes" id="UP000054107"/>
    </source>
</evidence>
<feature type="region of interest" description="Disordered" evidence="1">
    <location>
        <begin position="156"/>
        <end position="191"/>
    </location>
</feature>
<reference evidence="2 3" key="1">
    <citation type="submission" date="2014-09" db="EMBL/GenBank/DDBJ databases">
        <authorList>
            <person name="Ellenberger Sabrina"/>
        </authorList>
    </citation>
    <scope>NUCLEOTIDE SEQUENCE [LARGE SCALE GENOMIC DNA]</scope>
    <source>
        <strain evidence="2 3">CBS 412.66</strain>
    </source>
</reference>